<evidence type="ECO:0000313" key="2">
    <source>
        <dbReference type="EMBL" id="TPX76844.1"/>
    </source>
</evidence>
<protein>
    <submittedName>
        <fullName evidence="2">Uncharacterized protein</fullName>
    </submittedName>
</protein>
<dbReference type="Proteomes" id="UP000320333">
    <property type="component" value="Unassembled WGS sequence"/>
</dbReference>
<sequence length="354" mass="37726">MLSALTALLLLLTQGRALAFFWVLEDAGNSFSAFEATMVVPQQPVKPGSYFIWLGLESTSSSANYKPVGNGVLQPVLTFGHSCAPNTDQIANPNGTWYVSGLYVNLGQDNNFPEAFGCKGGNVMDVMPGDHLVSSITRMPGSSIWVQTITNKGKACQRQSGGVPLSKNGKDCSVQFSYDMMNQAQTFAILEVELLHNATVDFNVEFRDILLSTDTRDSSVDSGAFCSSAAVLGTVEKCSDIKLSEDGLLCTVHSCVFQASRVNPIKETVRPASKMQNAMVVKQPTKAKLAELAAAMAAKFAKDAEKALKDVKTSAVKSGQQAWEAASAGADAALAEVAAVLDVKKEKKGKPGRR</sequence>
<gene>
    <name evidence="2" type="ORF">CcCBS67573_g01910</name>
</gene>
<name>A0A507FKJ3_9FUNG</name>
<keyword evidence="1" id="KW-0732">Signal</keyword>
<comment type="caution">
    <text evidence="2">The sequence shown here is derived from an EMBL/GenBank/DDBJ whole genome shotgun (WGS) entry which is preliminary data.</text>
</comment>
<accession>A0A507FKJ3</accession>
<dbReference type="AlphaFoldDB" id="A0A507FKJ3"/>
<proteinExistence type="predicted"/>
<organism evidence="2 3">
    <name type="scientific">Chytriomyces confervae</name>
    <dbReference type="NCBI Taxonomy" id="246404"/>
    <lineage>
        <taxon>Eukaryota</taxon>
        <taxon>Fungi</taxon>
        <taxon>Fungi incertae sedis</taxon>
        <taxon>Chytridiomycota</taxon>
        <taxon>Chytridiomycota incertae sedis</taxon>
        <taxon>Chytridiomycetes</taxon>
        <taxon>Chytridiales</taxon>
        <taxon>Chytriomycetaceae</taxon>
        <taxon>Chytriomyces</taxon>
    </lineage>
</organism>
<keyword evidence="3" id="KW-1185">Reference proteome</keyword>
<reference evidence="2 3" key="1">
    <citation type="journal article" date="2019" name="Sci. Rep.">
        <title>Comparative genomics of chytrid fungi reveal insights into the obligate biotrophic and pathogenic lifestyle of Synchytrium endobioticum.</title>
        <authorList>
            <person name="van de Vossenberg B.T.L.H."/>
            <person name="Warris S."/>
            <person name="Nguyen H.D.T."/>
            <person name="van Gent-Pelzer M.P.E."/>
            <person name="Joly D.L."/>
            <person name="van de Geest H.C."/>
            <person name="Bonants P.J.M."/>
            <person name="Smith D.S."/>
            <person name="Levesque C.A."/>
            <person name="van der Lee T.A.J."/>
        </authorList>
    </citation>
    <scope>NUCLEOTIDE SEQUENCE [LARGE SCALE GENOMIC DNA]</scope>
    <source>
        <strain evidence="2 3">CBS 675.73</strain>
    </source>
</reference>
<dbReference type="OrthoDB" id="2119228at2759"/>
<evidence type="ECO:0000256" key="1">
    <source>
        <dbReference type="SAM" id="SignalP"/>
    </source>
</evidence>
<feature type="chain" id="PRO_5021299795" evidence="1">
    <location>
        <begin position="20"/>
        <end position="354"/>
    </location>
</feature>
<feature type="signal peptide" evidence="1">
    <location>
        <begin position="1"/>
        <end position="19"/>
    </location>
</feature>
<dbReference type="EMBL" id="QEAP01000035">
    <property type="protein sequence ID" value="TPX76844.1"/>
    <property type="molecule type" value="Genomic_DNA"/>
</dbReference>
<evidence type="ECO:0000313" key="3">
    <source>
        <dbReference type="Proteomes" id="UP000320333"/>
    </source>
</evidence>